<reference evidence="1 2" key="1">
    <citation type="journal article" date="2015" name="Genome Announc.">
        <title>Expanding the biotechnology potential of lactobacilli through comparative genomics of 213 strains and associated genera.</title>
        <authorList>
            <person name="Sun Z."/>
            <person name="Harris H.M."/>
            <person name="McCann A."/>
            <person name="Guo C."/>
            <person name="Argimon S."/>
            <person name="Zhang W."/>
            <person name="Yang X."/>
            <person name="Jeffery I.B."/>
            <person name="Cooney J.C."/>
            <person name="Kagawa T.F."/>
            <person name="Liu W."/>
            <person name="Song Y."/>
            <person name="Salvetti E."/>
            <person name="Wrobel A."/>
            <person name="Rasinkangas P."/>
            <person name="Parkhill J."/>
            <person name="Rea M.C."/>
            <person name="O'Sullivan O."/>
            <person name="Ritari J."/>
            <person name="Douillard F.P."/>
            <person name="Paul Ross R."/>
            <person name="Yang R."/>
            <person name="Briner A.E."/>
            <person name="Felis G.E."/>
            <person name="de Vos W.M."/>
            <person name="Barrangou R."/>
            <person name="Klaenhammer T.R."/>
            <person name="Caufield P.W."/>
            <person name="Cui Y."/>
            <person name="Zhang H."/>
            <person name="O'Toole P.W."/>
        </authorList>
    </citation>
    <scope>NUCLEOTIDE SEQUENCE [LARGE SCALE GENOMIC DNA]</scope>
    <source>
        <strain evidence="1 2">DSM 16041</strain>
    </source>
</reference>
<evidence type="ECO:0000313" key="1">
    <source>
        <dbReference type="EMBL" id="KRK59250.1"/>
    </source>
</evidence>
<comment type="caution">
    <text evidence="1">The sequence shown here is derived from an EMBL/GenBank/DDBJ whole genome shotgun (WGS) entry which is preliminary data.</text>
</comment>
<accession>A0ABR5NZ13</accession>
<sequence>MGKEALFASVIITKTVPLVINAVTVKKLQLQGLNSFSWMEGVEFCALLVLSKNM</sequence>
<gene>
    <name evidence="1" type="ORF">FC31_GL000853</name>
</gene>
<evidence type="ECO:0000313" key="2">
    <source>
        <dbReference type="Proteomes" id="UP000051883"/>
    </source>
</evidence>
<keyword evidence="2" id="KW-1185">Reference proteome</keyword>
<organism evidence="1 2">
    <name type="scientific">Limosilactobacillus antri DSM 16041</name>
    <dbReference type="NCBI Taxonomy" id="525309"/>
    <lineage>
        <taxon>Bacteria</taxon>
        <taxon>Bacillati</taxon>
        <taxon>Bacillota</taxon>
        <taxon>Bacilli</taxon>
        <taxon>Lactobacillales</taxon>
        <taxon>Lactobacillaceae</taxon>
        <taxon>Limosilactobacillus</taxon>
    </lineage>
</organism>
<dbReference type="EMBL" id="AZDK01000020">
    <property type="protein sequence ID" value="KRK59250.1"/>
    <property type="molecule type" value="Genomic_DNA"/>
</dbReference>
<dbReference type="Proteomes" id="UP000051883">
    <property type="component" value="Unassembled WGS sequence"/>
</dbReference>
<proteinExistence type="predicted"/>
<protein>
    <submittedName>
        <fullName evidence="1">Uncharacterized protein</fullName>
    </submittedName>
</protein>
<name>A0ABR5NZ13_9LACO</name>